<evidence type="ECO:0008006" key="4">
    <source>
        <dbReference type="Google" id="ProtNLM"/>
    </source>
</evidence>
<accession>A0A1I0HAV3</accession>
<keyword evidence="3" id="KW-1185">Reference proteome</keyword>
<evidence type="ECO:0000313" key="3">
    <source>
        <dbReference type="Proteomes" id="UP000199095"/>
    </source>
</evidence>
<feature type="signal peptide" evidence="1">
    <location>
        <begin position="1"/>
        <end position="23"/>
    </location>
</feature>
<dbReference type="STRING" id="237682.SAMN05421676_108109"/>
<proteinExistence type="predicted"/>
<evidence type="ECO:0000256" key="1">
    <source>
        <dbReference type="SAM" id="SignalP"/>
    </source>
</evidence>
<dbReference type="Proteomes" id="UP000199095">
    <property type="component" value="Unassembled WGS sequence"/>
</dbReference>
<dbReference type="EMBL" id="FOHJ01000008">
    <property type="protein sequence ID" value="SET80046.1"/>
    <property type="molecule type" value="Genomic_DNA"/>
</dbReference>
<gene>
    <name evidence="2" type="ORF">SAMN05421676_108109</name>
</gene>
<dbReference type="RefSeq" id="WP_093136178.1">
    <property type="nucleotide sequence ID" value="NZ_FOHJ01000008.1"/>
</dbReference>
<dbReference type="OrthoDB" id="2862147at2"/>
<protein>
    <recommendedName>
        <fullName evidence="4">Lipoprotein</fullName>
    </recommendedName>
</protein>
<feature type="chain" id="PRO_5011761127" description="Lipoprotein" evidence="1">
    <location>
        <begin position="24"/>
        <end position="182"/>
    </location>
</feature>
<reference evidence="3" key="1">
    <citation type="submission" date="2016-10" db="EMBL/GenBank/DDBJ databases">
        <authorList>
            <person name="Varghese N."/>
            <person name="Submissions S."/>
        </authorList>
    </citation>
    <scope>NUCLEOTIDE SEQUENCE [LARGE SCALE GENOMIC DNA]</scope>
    <source>
        <strain evidence="3">CGMCC 1.3566</strain>
    </source>
</reference>
<organism evidence="2 3">
    <name type="scientific">Salinibacillus kushneri</name>
    <dbReference type="NCBI Taxonomy" id="237682"/>
    <lineage>
        <taxon>Bacteria</taxon>
        <taxon>Bacillati</taxon>
        <taxon>Bacillota</taxon>
        <taxon>Bacilli</taxon>
        <taxon>Bacillales</taxon>
        <taxon>Bacillaceae</taxon>
        <taxon>Salinibacillus</taxon>
    </lineage>
</organism>
<dbReference type="AlphaFoldDB" id="A0A1I0HAV3"/>
<name>A0A1I0HAV3_9BACI</name>
<sequence length="182" mass="20644">MKNFKRMLPLFLLVALLFVTACSSDTGSNSTPKDKNISTLKTVLEHTFTGPDEKLNELLVPENVQNIGDDGEEVKTEEPNELEKYVEELYKPLFTEDMFNEYVGTYALSYNITENQMKVNDITVEQSETNKNIYDFTAKVEYQGTETKVYDVEGQANFSDEGKISELKFYTDNGLSEALIGN</sequence>
<evidence type="ECO:0000313" key="2">
    <source>
        <dbReference type="EMBL" id="SET80046.1"/>
    </source>
</evidence>
<dbReference type="PROSITE" id="PS51257">
    <property type="entry name" value="PROKAR_LIPOPROTEIN"/>
    <property type="match status" value="1"/>
</dbReference>
<keyword evidence="1" id="KW-0732">Signal</keyword>